<comment type="caution">
    <text evidence="19">The sequence shown here is derived from an EMBL/GenBank/DDBJ whole genome shotgun (WGS) entry which is preliminary data.</text>
</comment>
<feature type="transmembrane region" description="Helical" evidence="17">
    <location>
        <begin position="118"/>
        <end position="137"/>
    </location>
</feature>
<dbReference type="InterPro" id="IPR057992">
    <property type="entry name" value="TPR_SYVN1_N"/>
</dbReference>
<evidence type="ECO:0000256" key="16">
    <source>
        <dbReference type="SAM" id="MobiDB-lite"/>
    </source>
</evidence>
<evidence type="ECO:0000313" key="20">
    <source>
        <dbReference type="Proteomes" id="UP001203297"/>
    </source>
</evidence>
<evidence type="ECO:0000256" key="1">
    <source>
        <dbReference type="ARBA" id="ARBA00000900"/>
    </source>
</evidence>
<dbReference type="Pfam" id="PF25563">
    <property type="entry name" value="TPR_SYVN1_N"/>
    <property type="match status" value="1"/>
</dbReference>
<feature type="compositionally biased region" description="Pro residues" evidence="16">
    <location>
        <begin position="440"/>
        <end position="455"/>
    </location>
</feature>
<gene>
    <name evidence="19" type="ORF">B0F90DRAFT_1808856</name>
</gene>
<evidence type="ECO:0000256" key="4">
    <source>
        <dbReference type="ARBA" id="ARBA00010089"/>
    </source>
</evidence>
<feature type="region of interest" description="Disordered" evidence="16">
    <location>
        <begin position="516"/>
        <end position="569"/>
    </location>
</feature>
<evidence type="ECO:0000256" key="9">
    <source>
        <dbReference type="ARBA" id="ARBA00022771"/>
    </source>
</evidence>
<dbReference type="AlphaFoldDB" id="A0AAD4M988"/>
<evidence type="ECO:0000256" key="11">
    <source>
        <dbReference type="ARBA" id="ARBA00022824"/>
    </source>
</evidence>
<dbReference type="InterPro" id="IPR058051">
    <property type="entry name" value="Znf_RING_synoviolin"/>
</dbReference>
<keyword evidence="8" id="KW-0479">Metal-binding</keyword>
<feature type="compositionally biased region" description="Low complexity" evidence="16">
    <location>
        <begin position="592"/>
        <end position="618"/>
    </location>
</feature>
<accession>A0AAD4M988</accession>
<dbReference type="CDD" id="cd16479">
    <property type="entry name" value="RING-H2_synoviolin"/>
    <property type="match status" value="1"/>
</dbReference>
<dbReference type="EC" id="2.3.2.27" evidence="5"/>
<feature type="transmembrane region" description="Helical" evidence="17">
    <location>
        <begin position="94"/>
        <end position="112"/>
    </location>
</feature>
<organism evidence="19 20">
    <name type="scientific">Multifurca ochricompacta</name>
    <dbReference type="NCBI Taxonomy" id="376703"/>
    <lineage>
        <taxon>Eukaryota</taxon>
        <taxon>Fungi</taxon>
        <taxon>Dikarya</taxon>
        <taxon>Basidiomycota</taxon>
        <taxon>Agaricomycotina</taxon>
        <taxon>Agaricomycetes</taxon>
        <taxon>Russulales</taxon>
        <taxon>Russulaceae</taxon>
        <taxon>Multifurca</taxon>
    </lineage>
</organism>
<feature type="region of interest" description="Disordered" evidence="16">
    <location>
        <begin position="581"/>
        <end position="643"/>
    </location>
</feature>
<evidence type="ECO:0000256" key="3">
    <source>
        <dbReference type="ARBA" id="ARBA00004906"/>
    </source>
</evidence>
<evidence type="ECO:0000256" key="12">
    <source>
        <dbReference type="ARBA" id="ARBA00022833"/>
    </source>
</evidence>
<comment type="catalytic activity">
    <reaction evidence="1">
        <text>S-ubiquitinyl-[E2 ubiquitin-conjugating enzyme]-L-cysteine + [acceptor protein]-L-lysine = [E2 ubiquitin-conjugating enzyme]-L-cysteine + N(6)-ubiquitinyl-[acceptor protein]-L-lysine.</text>
        <dbReference type="EC" id="2.3.2.27"/>
    </reaction>
</comment>
<keyword evidence="13 17" id="KW-1133">Transmembrane helix</keyword>
<dbReference type="InterPro" id="IPR013083">
    <property type="entry name" value="Znf_RING/FYVE/PHD"/>
</dbReference>
<evidence type="ECO:0000256" key="10">
    <source>
        <dbReference type="ARBA" id="ARBA00022786"/>
    </source>
</evidence>
<dbReference type="PANTHER" id="PTHR22763">
    <property type="entry name" value="RING ZINC FINGER PROTEIN"/>
    <property type="match status" value="1"/>
</dbReference>
<dbReference type="GO" id="GO:0005789">
    <property type="term" value="C:endoplasmic reticulum membrane"/>
    <property type="evidence" value="ECO:0007669"/>
    <property type="project" value="UniProtKB-SubCell"/>
</dbReference>
<keyword evidence="10" id="KW-0833">Ubl conjugation pathway</keyword>
<dbReference type="PROSITE" id="PS50089">
    <property type="entry name" value="ZF_RING_2"/>
    <property type="match status" value="1"/>
</dbReference>
<evidence type="ECO:0000256" key="7">
    <source>
        <dbReference type="ARBA" id="ARBA00022692"/>
    </source>
</evidence>
<feature type="compositionally biased region" description="Low complexity" evidence="16">
    <location>
        <begin position="631"/>
        <end position="643"/>
    </location>
</feature>
<comment type="subcellular location">
    <subcellularLocation>
        <location evidence="2">Endoplasmic reticulum membrane</location>
        <topology evidence="2">Multi-pass membrane protein</topology>
    </subcellularLocation>
</comment>
<keyword evidence="20" id="KW-1185">Reference proteome</keyword>
<evidence type="ECO:0000256" key="17">
    <source>
        <dbReference type="SAM" id="Phobius"/>
    </source>
</evidence>
<proteinExistence type="inferred from homology"/>
<feature type="compositionally biased region" description="Low complexity" evidence="16">
    <location>
        <begin position="516"/>
        <end position="540"/>
    </location>
</feature>
<dbReference type="GO" id="GO:0036503">
    <property type="term" value="P:ERAD pathway"/>
    <property type="evidence" value="ECO:0007669"/>
    <property type="project" value="TreeGrafter"/>
</dbReference>
<evidence type="ECO:0000256" key="14">
    <source>
        <dbReference type="ARBA" id="ARBA00023136"/>
    </source>
</evidence>
<feature type="transmembrane region" description="Helical" evidence="17">
    <location>
        <begin position="248"/>
        <end position="267"/>
    </location>
</feature>
<keyword evidence="7 17" id="KW-0812">Transmembrane</keyword>
<dbReference type="InterPro" id="IPR024766">
    <property type="entry name" value="Znf_RING_H2"/>
</dbReference>
<protein>
    <recommendedName>
        <fullName evidence="5">RING-type E3 ubiquitin transferase</fullName>
        <ecNumber evidence="5">2.3.2.27</ecNumber>
    </recommendedName>
</protein>
<feature type="transmembrane region" description="Helical" evidence="17">
    <location>
        <begin position="21"/>
        <end position="40"/>
    </location>
</feature>
<dbReference type="GO" id="GO:0061630">
    <property type="term" value="F:ubiquitin protein ligase activity"/>
    <property type="evidence" value="ECO:0007669"/>
    <property type="project" value="UniProtKB-EC"/>
</dbReference>
<feature type="compositionally biased region" description="Low complexity" evidence="16">
    <location>
        <begin position="334"/>
        <end position="344"/>
    </location>
</feature>
<dbReference type="GO" id="GO:0043161">
    <property type="term" value="P:proteasome-mediated ubiquitin-dependent protein catabolic process"/>
    <property type="evidence" value="ECO:0007669"/>
    <property type="project" value="TreeGrafter"/>
</dbReference>
<evidence type="ECO:0000259" key="18">
    <source>
        <dbReference type="PROSITE" id="PS50089"/>
    </source>
</evidence>
<evidence type="ECO:0000256" key="13">
    <source>
        <dbReference type="ARBA" id="ARBA00022989"/>
    </source>
</evidence>
<feature type="compositionally biased region" description="Low complexity" evidence="16">
    <location>
        <begin position="786"/>
        <end position="797"/>
    </location>
</feature>
<reference evidence="19" key="1">
    <citation type="journal article" date="2022" name="New Phytol.">
        <title>Evolutionary transition to the ectomycorrhizal habit in the genomes of a hyperdiverse lineage of mushroom-forming fungi.</title>
        <authorList>
            <person name="Looney B."/>
            <person name="Miyauchi S."/>
            <person name="Morin E."/>
            <person name="Drula E."/>
            <person name="Courty P.E."/>
            <person name="Kohler A."/>
            <person name="Kuo A."/>
            <person name="LaButti K."/>
            <person name="Pangilinan J."/>
            <person name="Lipzen A."/>
            <person name="Riley R."/>
            <person name="Andreopoulos W."/>
            <person name="He G."/>
            <person name="Johnson J."/>
            <person name="Nolan M."/>
            <person name="Tritt A."/>
            <person name="Barry K.W."/>
            <person name="Grigoriev I.V."/>
            <person name="Nagy L.G."/>
            <person name="Hibbett D."/>
            <person name="Henrissat B."/>
            <person name="Matheny P.B."/>
            <person name="Labbe J."/>
            <person name="Martin F.M."/>
        </authorList>
    </citation>
    <scope>NUCLEOTIDE SEQUENCE</scope>
    <source>
        <strain evidence="19">BPL690</strain>
    </source>
</reference>
<evidence type="ECO:0000313" key="19">
    <source>
        <dbReference type="EMBL" id="KAI0305634.1"/>
    </source>
</evidence>
<feature type="transmembrane region" description="Helical" evidence="17">
    <location>
        <begin position="185"/>
        <end position="205"/>
    </location>
</feature>
<keyword evidence="11" id="KW-0256">Endoplasmic reticulum</keyword>
<evidence type="ECO:0000256" key="6">
    <source>
        <dbReference type="ARBA" id="ARBA00022679"/>
    </source>
</evidence>
<feature type="compositionally biased region" description="Polar residues" evidence="16">
    <location>
        <begin position="541"/>
        <end position="553"/>
    </location>
</feature>
<evidence type="ECO:0000256" key="2">
    <source>
        <dbReference type="ARBA" id="ARBA00004477"/>
    </source>
</evidence>
<dbReference type="InterPro" id="IPR050731">
    <property type="entry name" value="HRD1_E3_ubiq-ligases"/>
</dbReference>
<dbReference type="Proteomes" id="UP001203297">
    <property type="component" value="Unassembled WGS sequence"/>
</dbReference>
<feature type="region of interest" description="Disordered" evidence="16">
    <location>
        <begin position="440"/>
        <end position="468"/>
    </location>
</feature>
<sequence>MADSLRPRLQSFAGSILSHRIFLYTFASTLAVSTTVINALQNHSNFYSVVVYLSKSGASVLVLANFGLLLALMCGRLFQHIFFGSLRAVEVERLYDRMWFFVTESLLAFTIFRDEFDIPLAVMFGFLLFVKSFHWLLADRIEWMNQMPYPGPPTLFHIRITGLFFLLWITNIVMLAFAAESIFTNGVGVIILFASEYSILMASLVNSKAKYILSAIEFHRAASRGGENAPPWEDKSMWIFYVDLITDFLKLSTYLGFFAVIVTFYGVPLNVVRDVYVTARSFITRLRDLIRYRTATRNMDERYPNATQEEMSAMTDHTCIICREEMMLQDHSTPEAAPPGTTAPMREGPNMTPKKLPCGHIFHFHCLRSWLERQQSCPTCRRPVLDTTPAPTAGRAGQANAPPGVAAAPPGIAAPFEPAADGPQPPVGHLGNFFRNMLRGPPPPAPPPAPYPAVPPQQFAAGGPPPPHYPWGPGFAHPPMGPHYIPPPPQLHPPPVFQGYYGPGGAWQPWGDRRWAGAATQQQQGAYTAHTAAAPAPSTSEEGVQSSRQNIPSENEHPSRQDQGTPSTPRDAAALAALQRLTSGSPHGEVPSTTSQTYQITRTTPRPSVSSTTATRATLNEPPSSVPPHPTSTTPFPAPASTVPNRTVNVPSLIPMFSPVSIPRPGIAPLPSPPIVYRTAPPRQPPPARPLATLPPTLTDAQLAQLDVLTREAIDERLRVLEGVSSVMYRCVEELTRLRSVLPMAAAGPIATATQVQSQPEQGPIARAAAAHESENAPVPELRPLNSDSNSDTQSSDAKPGSDAGGASCIEANGDVAETPTSAN</sequence>
<comment type="similarity">
    <text evidence="4">Belongs to the HRD1 family.</text>
</comment>
<name>A0AAD4M988_9AGAM</name>
<dbReference type="InterPro" id="IPR001841">
    <property type="entry name" value="Znf_RING"/>
</dbReference>
<dbReference type="GO" id="GO:0008270">
    <property type="term" value="F:zinc ion binding"/>
    <property type="evidence" value="ECO:0007669"/>
    <property type="project" value="UniProtKB-KW"/>
</dbReference>
<evidence type="ECO:0000256" key="15">
    <source>
        <dbReference type="PROSITE-ProRule" id="PRU00175"/>
    </source>
</evidence>
<keyword evidence="9 15" id="KW-0863">Zinc-finger</keyword>
<keyword evidence="6" id="KW-0808">Transferase</keyword>
<feature type="region of interest" description="Disordered" evidence="16">
    <location>
        <begin position="330"/>
        <end position="351"/>
    </location>
</feature>
<evidence type="ECO:0000256" key="8">
    <source>
        <dbReference type="ARBA" id="ARBA00022723"/>
    </source>
</evidence>
<keyword evidence="14 17" id="KW-0472">Membrane</keyword>
<feature type="transmembrane region" description="Helical" evidence="17">
    <location>
        <begin position="60"/>
        <end position="82"/>
    </location>
</feature>
<evidence type="ECO:0000256" key="5">
    <source>
        <dbReference type="ARBA" id="ARBA00012483"/>
    </source>
</evidence>
<dbReference type="Pfam" id="PF12678">
    <property type="entry name" value="zf-rbx1"/>
    <property type="match status" value="1"/>
</dbReference>
<feature type="domain" description="RING-type" evidence="18">
    <location>
        <begin position="319"/>
        <end position="381"/>
    </location>
</feature>
<comment type="pathway">
    <text evidence="3">Protein modification; protein ubiquitination.</text>
</comment>
<dbReference type="SUPFAM" id="SSF57850">
    <property type="entry name" value="RING/U-box"/>
    <property type="match status" value="1"/>
</dbReference>
<dbReference type="PANTHER" id="PTHR22763:SF184">
    <property type="entry name" value="E3 UBIQUITIN-PROTEIN LIGASE SYNOVIOLIN"/>
    <property type="match status" value="1"/>
</dbReference>
<feature type="region of interest" description="Disordered" evidence="16">
    <location>
        <begin position="753"/>
        <end position="824"/>
    </location>
</feature>
<dbReference type="Gene3D" id="3.30.40.10">
    <property type="entry name" value="Zinc/RING finger domain, C3HC4 (zinc finger)"/>
    <property type="match status" value="1"/>
</dbReference>
<keyword evidence="12" id="KW-0862">Zinc</keyword>
<dbReference type="EMBL" id="WTXG01000005">
    <property type="protein sequence ID" value="KAI0305634.1"/>
    <property type="molecule type" value="Genomic_DNA"/>
</dbReference>
<dbReference type="SMART" id="SM00184">
    <property type="entry name" value="RING"/>
    <property type="match status" value="1"/>
</dbReference>
<feature type="transmembrane region" description="Helical" evidence="17">
    <location>
        <begin position="158"/>
        <end position="179"/>
    </location>
</feature>